<organism evidence="5 6">
    <name type="scientific">Sclerotinia trifoliorum</name>
    <dbReference type="NCBI Taxonomy" id="28548"/>
    <lineage>
        <taxon>Eukaryota</taxon>
        <taxon>Fungi</taxon>
        <taxon>Dikarya</taxon>
        <taxon>Ascomycota</taxon>
        <taxon>Pezizomycotina</taxon>
        <taxon>Leotiomycetes</taxon>
        <taxon>Helotiales</taxon>
        <taxon>Sclerotiniaceae</taxon>
        <taxon>Sclerotinia</taxon>
    </lineage>
</organism>
<dbReference type="Pfam" id="PF00752">
    <property type="entry name" value="XPG_N"/>
    <property type="match status" value="1"/>
</dbReference>
<feature type="compositionally biased region" description="Low complexity" evidence="3">
    <location>
        <begin position="576"/>
        <end position="588"/>
    </location>
</feature>
<evidence type="ECO:0000313" key="6">
    <source>
        <dbReference type="Proteomes" id="UP000624404"/>
    </source>
</evidence>
<sequence>MGIPGLWDLIADCKEIISLAELATKHFEHHKRPLRIAVDEATWRHKLFISNKGKVCKKYSTIHLNERNLITFVLRLLKLNIQLIFVADGPQKPCEKNKGKGAGVWKFKNNVLQEGLREGLVLFVIGGDYGKGLQDCGVGRSSKVVEMGFGRQLCRTMEISGDLDAWRNSLRKYFIGSKTGVSVPGSFPDKRIWGLYNSPVISSLERLEKFEENVWSGKIDEKKLQTFFVEEFNWGIDKYIDYVIPILLTRSLTSFDRNGKSNMDVYNLTYMESGFKCKVWYSLFAVTSLGREWVDKCIVDLNKKRPNHWKRYELPWGTEPTVEGRDLLTCIVKHVMEPDTSMTSDSEVEIEIEKDISNSRRRSLSPQRTILEDRTRVKKSRISISPPPTPISKPHHRFAFTEEEISFDISMYGDLDEDILNGPLTLEPKPKALKPSKSSSPPIIPDKQKPQLDGASIEIGLKSIKSLKPRKIKPSANTNSKSRSTQYPPTNLLSDIKTNRISKTPAPLPHSSQTVTANEDYDFINTYHIAMDAPLDSDSDSDSDAECEIIDISFLKPRTSNLPPRCTNYKLSGHNSYSRRTSTSTSISPHLHRTPDTTNQMHNVPLNKIPEESKHESSHQSDFEFANEFAKEFKNDDLIAMDEPLDFDLDPDLDSNSNHNHNPKTEHLNTLNTLDAQSSISSKSISKPSFEQGPLFSNPRFVTHSSFPLSSPFPSDLERNSDTDCGGKIIFAPPVHCHGHGHDHDRDEEGKDAMNTKEDISSDIDIDTEIEIDITTNEQQQPKQKQKQKQNLNPIKKHQLPAISISISHDKSTNRPLRELGNKSPSMPNPNPNPNLNPNLNTNPHTPCSPPKTTSHNQHQNLNLNLNLNLHPLPNKNPHILLYPSHPTGPYQELDISILFSSSTPPSSSSSSSPQTLSPFS</sequence>
<comment type="caution">
    <text evidence="5">The sequence shown here is derived from an EMBL/GenBank/DDBJ whole genome shotgun (WGS) entry which is preliminary data.</text>
</comment>
<accession>A0A8H2W063</accession>
<dbReference type="Gene3D" id="3.40.50.1010">
    <property type="entry name" value="5'-nuclease"/>
    <property type="match status" value="1"/>
</dbReference>
<evidence type="ECO:0000313" key="5">
    <source>
        <dbReference type="EMBL" id="CAD6448474.1"/>
    </source>
</evidence>
<name>A0A8H2W063_9HELO</name>
<evidence type="ECO:0000259" key="4">
    <source>
        <dbReference type="Pfam" id="PF00752"/>
    </source>
</evidence>
<evidence type="ECO:0000256" key="2">
    <source>
        <dbReference type="ARBA" id="ARBA00022801"/>
    </source>
</evidence>
<dbReference type="OrthoDB" id="2959108at2759"/>
<dbReference type="Proteomes" id="UP000624404">
    <property type="component" value="Unassembled WGS sequence"/>
</dbReference>
<dbReference type="EMBL" id="CAJHIA010000032">
    <property type="protein sequence ID" value="CAD6448474.1"/>
    <property type="molecule type" value="Genomic_DNA"/>
</dbReference>
<dbReference type="SUPFAM" id="SSF47807">
    <property type="entry name" value="5' to 3' exonuclease, C-terminal subdomain"/>
    <property type="match status" value="1"/>
</dbReference>
<feature type="region of interest" description="Disordered" evidence="3">
    <location>
        <begin position="426"/>
        <end position="455"/>
    </location>
</feature>
<evidence type="ECO:0000256" key="1">
    <source>
        <dbReference type="ARBA" id="ARBA00022722"/>
    </source>
</evidence>
<evidence type="ECO:0000256" key="3">
    <source>
        <dbReference type="SAM" id="MobiDB-lite"/>
    </source>
</evidence>
<dbReference type="InterPro" id="IPR006085">
    <property type="entry name" value="XPG_DNA_repair_N"/>
</dbReference>
<feature type="compositionally biased region" description="Low complexity" evidence="3">
    <location>
        <begin position="836"/>
        <end position="846"/>
    </location>
</feature>
<dbReference type="InterPro" id="IPR036279">
    <property type="entry name" value="5-3_exonuclease_C_sf"/>
</dbReference>
<feature type="region of interest" description="Disordered" evidence="3">
    <location>
        <begin position="900"/>
        <end position="921"/>
    </location>
</feature>
<feature type="domain" description="XPG N-terminal" evidence="4">
    <location>
        <begin position="1"/>
        <end position="97"/>
    </location>
</feature>
<keyword evidence="6" id="KW-1185">Reference proteome</keyword>
<feature type="compositionally biased region" description="Polar residues" evidence="3">
    <location>
        <begin position="475"/>
        <end position="493"/>
    </location>
</feature>
<gene>
    <name evidence="5" type="ORF">SCLTRI_LOCUS8266</name>
</gene>
<keyword evidence="1" id="KW-0540">Nuclease</keyword>
<dbReference type="AlphaFoldDB" id="A0A8H2W063"/>
<feature type="region of interest" description="Disordered" evidence="3">
    <location>
        <begin position="468"/>
        <end position="493"/>
    </location>
</feature>
<feature type="region of interest" description="Disordered" evidence="3">
    <location>
        <begin position="571"/>
        <end position="601"/>
    </location>
</feature>
<protein>
    <submittedName>
        <fullName evidence="5">Ed8e44dd-dfac-41ed-9b3a-52ff7ffd059f</fullName>
    </submittedName>
</protein>
<dbReference type="PANTHER" id="PTHR11081:SF62">
    <property type="entry name" value="XPG-I DOMAIN-CONTAINING PROTEIN"/>
    <property type="match status" value="1"/>
</dbReference>
<dbReference type="GO" id="GO:0017108">
    <property type="term" value="F:5'-flap endonuclease activity"/>
    <property type="evidence" value="ECO:0007669"/>
    <property type="project" value="TreeGrafter"/>
</dbReference>
<proteinExistence type="predicted"/>
<dbReference type="InterPro" id="IPR029060">
    <property type="entry name" value="PIN-like_dom_sf"/>
</dbReference>
<keyword evidence="2" id="KW-0378">Hydrolase</keyword>
<dbReference type="GO" id="GO:0006281">
    <property type="term" value="P:DNA repair"/>
    <property type="evidence" value="ECO:0007669"/>
    <property type="project" value="UniProtKB-ARBA"/>
</dbReference>
<feature type="compositionally biased region" description="Basic and acidic residues" evidence="3">
    <location>
        <begin position="808"/>
        <end position="821"/>
    </location>
</feature>
<dbReference type="SUPFAM" id="SSF88723">
    <property type="entry name" value="PIN domain-like"/>
    <property type="match status" value="1"/>
</dbReference>
<reference evidence="5" key="1">
    <citation type="submission" date="2020-10" db="EMBL/GenBank/DDBJ databases">
        <authorList>
            <person name="Kusch S."/>
        </authorList>
    </citation>
    <scope>NUCLEOTIDE SEQUENCE</scope>
    <source>
        <strain evidence="5">SwB9</strain>
    </source>
</reference>
<feature type="region of interest" description="Disordered" evidence="3">
    <location>
        <begin position="775"/>
        <end position="859"/>
    </location>
</feature>
<dbReference type="PANTHER" id="PTHR11081">
    <property type="entry name" value="FLAP ENDONUCLEASE FAMILY MEMBER"/>
    <property type="match status" value="1"/>
</dbReference>
<dbReference type="InterPro" id="IPR006084">
    <property type="entry name" value="XPG/Rad2"/>
</dbReference>